<dbReference type="Proteomes" id="UP000266841">
    <property type="component" value="Unassembled WGS sequence"/>
</dbReference>
<name>K0RH04_THAOC</name>
<protein>
    <recommendedName>
        <fullName evidence="4">Methyltransferase domain-containing protein</fullName>
    </recommendedName>
</protein>
<feature type="transmembrane region" description="Helical" evidence="1">
    <location>
        <begin position="20"/>
        <end position="39"/>
    </location>
</feature>
<gene>
    <name evidence="2" type="ORF">THAOC_33057</name>
</gene>
<keyword evidence="1" id="KW-1133">Transmembrane helix</keyword>
<dbReference type="AlphaFoldDB" id="K0RH04"/>
<evidence type="ECO:0000313" key="2">
    <source>
        <dbReference type="EMBL" id="EJK48171.1"/>
    </source>
</evidence>
<dbReference type="eggNOG" id="ENOG502T074">
    <property type="taxonomic scope" value="Eukaryota"/>
</dbReference>
<keyword evidence="1" id="KW-0472">Membrane</keyword>
<dbReference type="EMBL" id="AGNL01046193">
    <property type="protein sequence ID" value="EJK48171.1"/>
    <property type="molecule type" value="Genomic_DNA"/>
</dbReference>
<evidence type="ECO:0008006" key="4">
    <source>
        <dbReference type="Google" id="ProtNLM"/>
    </source>
</evidence>
<keyword evidence="3" id="KW-1185">Reference proteome</keyword>
<sequence>MVAPSLRVSAQQPICKTCHIRVFLAGALFIGLVSNFVLLHRSSEELALQQRGAATATTNPRSTSIPPYILPDGYDVLDVGPSKGKSSINFLHQAVSKLRFVETDTAQRLDVRTLGLDYDQKKVDQCNHANKDSRNDCLLFNILTETPKDLQQSRTISGNSYWHVLEHIPDCHMAHSMWKKAAAFSQRFSSFHGPAFDDELVAYNAKPSGPHRFWEHWSGHKCHLNSTHLENAIRAVPKTRSFVVINYGKIETTASKIIVPADTPENSHHYDQSSMSTKDILPLVPPRYEEMRACAVYDDNKHMSLYAALCLRDALAAPPRLAKLPHLVKACAIHGEDFATVEDCATMLQVRALETIERFQKLPASEILRTIYIYLYLFGEAAKVASKVIKAPPCKCSWVIEAPTLQPQARLERRYRERVQKPEAIDQHIATWSVLAGLCQLRARPQVCQDYVRKADKLDRQFVGYGTNRIMGPFRAALGRFFCGQVIPICAGWLGEINEDFDRVIKRLARAVAAGDHGLRISPLVNNNRKGGAFPIMLQQFRRAIGVAIVCGNAQHKLSRLHYVRAPLRKLLPLGEQTTVTTDGTPTNIDDRVGFHNTPRRIRLVRPTPEWIRLFCVP</sequence>
<dbReference type="OrthoDB" id="50736at2759"/>
<proteinExistence type="predicted"/>
<accession>K0RH04</accession>
<keyword evidence="1" id="KW-0812">Transmembrane</keyword>
<organism evidence="2 3">
    <name type="scientific">Thalassiosira oceanica</name>
    <name type="common">Marine diatom</name>
    <dbReference type="NCBI Taxonomy" id="159749"/>
    <lineage>
        <taxon>Eukaryota</taxon>
        <taxon>Sar</taxon>
        <taxon>Stramenopiles</taxon>
        <taxon>Ochrophyta</taxon>
        <taxon>Bacillariophyta</taxon>
        <taxon>Coscinodiscophyceae</taxon>
        <taxon>Thalassiosirophycidae</taxon>
        <taxon>Thalassiosirales</taxon>
        <taxon>Thalassiosiraceae</taxon>
        <taxon>Thalassiosira</taxon>
    </lineage>
</organism>
<evidence type="ECO:0000256" key="1">
    <source>
        <dbReference type="SAM" id="Phobius"/>
    </source>
</evidence>
<evidence type="ECO:0000313" key="3">
    <source>
        <dbReference type="Proteomes" id="UP000266841"/>
    </source>
</evidence>
<reference evidence="2 3" key="1">
    <citation type="journal article" date="2012" name="Genome Biol.">
        <title>Genome and low-iron response of an oceanic diatom adapted to chronic iron limitation.</title>
        <authorList>
            <person name="Lommer M."/>
            <person name="Specht M."/>
            <person name="Roy A.S."/>
            <person name="Kraemer L."/>
            <person name="Andreson R."/>
            <person name="Gutowska M.A."/>
            <person name="Wolf J."/>
            <person name="Bergner S.V."/>
            <person name="Schilhabel M.B."/>
            <person name="Klostermeier U.C."/>
            <person name="Beiko R.G."/>
            <person name="Rosenstiel P."/>
            <person name="Hippler M."/>
            <person name="Laroche J."/>
        </authorList>
    </citation>
    <scope>NUCLEOTIDE SEQUENCE [LARGE SCALE GENOMIC DNA]</scope>
    <source>
        <strain evidence="2 3">CCMP1005</strain>
    </source>
</reference>
<comment type="caution">
    <text evidence="2">The sequence shown here is derived from an EMBL/GenBank/DDBJ whole genome shotgun (WGS) entry which is preliminary data.</text>
</comment>